<name>A0ABY9RDC1_9BURK</name>
<dbReference type="PANTHER" id="PTHR32060">
    <property type="entry name" value="TAIL-SPECIFIC PROTEASE"/>
    <property type="match status" value="1"/>
</dbReference>
<dbReference type="Gene3D" id="3.90.226.10">
    <property type="entry name" value="2-enoyl-CoA Hydratase, Chain A, domain 1"/>
    <property type="match status" value="1"/>
</dbReference>
<dbReference type="Proteomes" id="UP001181355">
    <property type="component" value="Chromosome"/>
</dbReference>
<dbReference type="InterPro" id="IPR001478">
    <property type="entry name" value="PDZ"/>
</dbReference>
<evidence type="ECO:0000313" key="2">
    <source>
        <dbReference type="EMBL" id="WMW79238.1"/>
    </source>
</evidence>
<dbReference type="Pfam" id="PF17820">
    <property type="entry name" value="PDZ_6"/>
    <property type="match status" value="1"/>
</dbReference>
<gene>
    <name evidence="2" type="ORF">RF679_11325</name>
</gene>
<evidence type="ECO:0000313" key="3">
    <source>
        <dbReference type="Proteomes" id="UP001181355"/>
    </source>
</evidence>
<sequence>MKNINTILFRRKNFLASIQGALKTAVPIVMISILSGCAVLDPQHLITRRFGNEAPPAGVALSPQLRQDAYDFVWNRVNEAYFDPNFNGVDWKLAGQTHYPRIMNATSDSIFWRNLDEMVAELGDAHTRVLSAKQYVEDKQKQGVSLGLNLMRMDEQIIVVSTSKNSPAEQAGLKAGDRILEIDEQNALAWWQTYSDKARKNSTERAREKSVRRILNSGDPELERDEVRLNVERADQSQFKVELKRAVLPRRDTLDAKLVEDNLGYVRLTGFDPKLNSSIADKIAQVKSSDGLIIDLRGNGGGSLEMALNLMNHFVDRKTFIGDRKTRTGKAPSLFFGLFPTGGLRLELSGKENAYDKPIAVLIDRDSASASEFVSGSLQALGRARVFGGTSCGCLLAYLGYANVPGGGALAYSEVDFVPLRGPRIEGNGVVPDVSIAVTRNDLIERRDRTFEAAKEWLLSQRKSMSLVAQ</sequence>
<accession>A0ABY9RDC1</accession>
<keyword evidence="3" id="KW-1185">Reference proteome</keyword>
<dbReference type="InterPro" id="IPR029045">
    <property type="entry name" value="ClpP/crotonase-like_dom_sf"/>
</dbReference>
<dbReference type="PROSITE" id="PS50106">
    <property type="entry name" value="PDZ"/>
    <property type="match status" value="1"/>
</dbReference>
<proteinExistence type="predicted"/>
<dbReference type="InterPro" id="IPR028204">
    <property type="entry name" value="Tricorn_C1"/>
</dbReference>
<dbReference type="Gene3D" id="3.30.750.44">
    <property type="match status" value="1"/>
</dbReference>
<dbReference type="SUPFAM" id="SSF50156">
    <property type="entry name" value="PDZ domain-like"/>
    <property type="match status" value="1"/>
</dbReference>
<dbReference type="CDD" id="cd07562">
    <property type="entry name" value="Peptidase_S41_TRI"/>
    <property type="match status" value="1"/>
</dbReference>
<dbReference type="PANTHER" id="PTHR32060:SF30">
    <property type="entry name" value="CARBOXY-TERMINAL PROCESSING PROTEASE CTPA"/>
    <property type="match status" value="1"/>
</dbReference>
<protein>
    <submittedName>
        <fullName evidence="2">S41 family peptidase</fullName>
    </submittedName>
</protein>
<dbReference type="Pfam" id="PF14684">
    <property type="entry name" value="Tricorn_C1"/>
    <property type="match status" value="1"/>
</dbReference>
<dbReference type="SMART" id="SM00228">
    <property type="entry name" value="PDZ"/>
    <property type="match status" value="1"/>
</dbReference>
<dbReference type="EMBL" id="CP133720">
    <property type="protein sequence ID" value="WMW79238.1"/>
    <property type="molecule type" value="Genomic_DNA"/>
</dbReference>
<reference evidence="2" key="1">
    <citation type="submission" date="2023-09" db="EMBL/GenBank/DDBJ databases">
        <title>Undibacterium sp. 20NA77.5 isolated from freshwater.</title>
        <authorList>
            <person name="Le V."/>
            <person name="Ko S.-R."/>
            <person name="Ahn C.-Y."/>
            <person name="Oh H.-M."/>
        </authorList>
    </citation>
    <scope>NUCLEOTIDE SEQUENCE</scope>
    <source>
        <strain evidence="2">20NA77.5</strain>
    </source>
</reference>
<evidence type="ECO:0000259" key="1">
    <source>
        <dbReference type="PROSITE" id="PS50106"/>
    </source>
</evidence>
<feature type="domain" description="PDZ" evidence="1">
    <location>
        <begin position="139"/>
        <end position="188"/>
    </location>
</feature>
<dbReference type="SUPFAM" id="SSF52096">
    <property type="entry name" value="ClpP/crotonase"/>
    <property type="match status" value="1"/>
</dbReference>
<dbReference type="Gene3D" id="2.30.42.10">
    <property type="match status" value="1"/>
</dbReference>
<dbReference type="SMART" id="SM00245">
    <property type="entry name" value="TSPc"/>
    <property type="match status" value="1"/>
</dbReference>
<dbReference type="Pfam" id="PF03572">
    <property type="entry name" value="Peptidase_S41"/>
    <property type="match status" value="1"/>
</dbReference>
<organism evidence="2 3">
    <name type="scientific">Undibacterium cyanobacteriorum</name>
    <dbReference type="NCBI Taxonomy" id="3073561"/>
    <lineage>
        <taxon>Bacteria</taxon>
        <taxon>Pseudomonadati</taxon>
        <taxon>Pseudomonadota</taxon>
        <taxon>Betaproteobacteria</taxon>
        <taxon>Burkholderiales</taxon>
        <taxon>Oxalobacteraceae</taxon>
        <taxon>Undibacterium</taxon>
    </lineage>
</organism>
<dbReference type="InterPro" id="IPR005151">
    <property type="entry name" value="Tail-specific_protease"/>
</dbReference>
<dbReference type="RefSeq" id="WP_309480737.1">
    <property type="nucleotide sequence ID" value="NZ_CP133720.1"/>
</dbReference>
<dbReference type="InterPro" id="IPR041489">
    <property type="entry name" value="PDZ_6"/>
</dbReference>
<dbReference type="InterPro" id="IPR036034">
    <property type="entry name" value="PDZ_sf"/>
</dbReference>